<accession>A0AAT9HYV4</accession>
<evidence type="ECO:0000313" key="3">
    <source>
        <dbReference type="EMBL" id="BFO22693.1"/>
    </source>
</evidence>
<dbReference type="InterPro" id="IPR055209">
    <property type="entry name" value="RsiG-like_dom"/>
</dbReference>
<proteinExistence type="predicted"/>
<protein>
    <recommendedName>
        <fullName evidence="2">RsiG-like domain-containing protein</fullName>
    </recommendedName>
</protein>
<dbReference type="Pfam" id="PF22802">
    <property type="entry name" value="RsiG"/>
    <property type="match status" value="1"/>
</dbReference>
<organism evidence="3">
    <name type="scientific">Streptomyces haneummycinicus</name>
    <dbReference type="NCBI Taxonomy" id="3074435"/>
    <lineage>
        <taxon>Bacteria</taxon>
        <taxon>Bacillati</taxon>
        <taxon>Actinomycetota</taxon>
        <taxon>Actinomycetes</taxon>
        <taxon>Kitasatosporales</taxon>
        <taxon>Streptomycetaceae</taxon>
        <taxon>Streptomyces</taxon>
    </lineage>
</organism>
<reference evidence="3" key="1">
    <citation type="submission" date="2024-06" db="EMBL/GenBank/DDBJ databases">
        <authorList>
            <consortium name="consrtm"/>
            <person name="Uemura M."/>
            <person name="Terahara T."/>
        </authorList>
    </citation>
    <scope>NUCLEOTIDE SEQUENCE</scope>
    <source>
        <strain evidence="3">KM77-8</strain>
    </source>
</reference>
<feature type="domain" description="RsiG-like" evidence="2">
    <location>
        <begin position="43"/>
        <end position="110"/>
    </location>
</feature>
<evidence type="ECO:0000259" key="2">
    <source>
        <dbReference type="Pfam" id="PF22802"/>
    </source>
</evidence>
<dbReference type="EMBL" id="AP035768">
    <property type="protein sequence ID" value="BFO22693.1"/>
    <property type="molecule type" value="Genomic_DNA"/>
</dbReference>
<name>A0AAT9HYV4_9ACTN</name>
<feature type="region of interest" description="Disordered" evidence="1">
    <location>
        <begin position="1"/>
        <end position="40"/>
    </location>
</feature>
<feature type="region of interest" description="Disordered" evidence="1">
    <location>
        <begin position="112"/>
        <end position="145"/>
    </location>
</feature>
<evidence type="ECO:0000256" key="1">
    <source>
        <dbReference type="SAM" id="MobiDB-lite"/>
    </source>
</evidence>
<dbReference type="AlphaFoldDB" id="A0AAT9HYV4"/>
<reference evidence="3" key="2">
    <citation type="submission" date="2024-07" db="EMBL/GenBank/DDBJ databases">
        <title>Streptomyces haneummycinica sp. nov., a new antibiotic-producing actinobacterium isolated from marine sediment.</title>
        <authorList>
            <person name="Uemura M."/>
            <person name="Hamada M."/>
            <person name="Hirano S."/>
            <person name="Kobayashi K."/>
            <person name="Ohshiro T."/>
            <person name="Kobayashi T."/>
            <person name="Terahara T."/>
        </authorList>
    </citation>
    <scope>NUCLEOTIDE SEQUENCE</scope>
    <source>
        <strain evidence="3">KM77-8</strain>
    </source>
</reference>
<sequence length="161" mass="17772">MSTPGIGQPRGAVASTQSGTGEREFGRPPTQRTDSPVLPEDRAVHDLFVLGLTELREVRRDAQRDETDLSYVRRLLQGRIDILRAELARRLPRETPSLVAPAQVSVVERLGRSCGTPRPGTAPPPGMSRWGRRRARSTGGWRPRCSPRWSCPTWTPAPTGS</sequence>
<gene>
    <name evidence="3" type="ORF">SHKM778_90810</name>
</gene>